<proteinExistence type="predicted"/>
<protein>
    <submittedName>
        <fullName evidence="2">Putative surface-layer protein</fullName>
    </submittedName>
</protein>
<dbReference type="EMBL" id="MLBF01000076">
    <property type="protein sequence ID" value="OLN26492.1"/>
    <property type="molecule type" value="Genomic_DNA"/>
</dbReference>
<gene>
    <name evidence="2" type="ORF">DSOL_4973</name>
</gene>
<organism evidence="2 3">
    <name type="scientific">Desulfosporosinus metallidurans</name>
    <dbReference type="NCBI Taxonomy" id="1888891"/>
    <lineage>
        <taxon>Bacteria</taxon>
        <taxon>Bacillati</taxon>
        <taxon>Bacillota</taxon>
        <taxon>Clostridia</taxon>
        <taxon>Eubacteriales</taxon>
        <taxon>Desulfitobacteriaceae</taxon>
        <taxon>Desulfosporosinus</taxon>
    </lineage>
</organism>
<dbReference type="Gene3D" id="2.120.10.30">
    <property type="entry name" value="TolB, C-terminal domain"/>
    <property type="match status" value="1"/>
</dbReference>
<feature type="chain" id="PRO_5038966605" evidence="1">
    <location>
        <begin position="28"/>
        <end position="526"/>
    </location>
</feature>
<name>A0A1Q8QGU5_9FIRM</name>
<keyword evidence="3" id="KW-1185">Reference proteome</keyword>
<feature type="signal peptide" evidence="1">
    <location>
        <begin position="1"/>
        <end position="27"/>
    </location>
</feature>
<evidence type="ECO:0000256" key="1">
    <source>
        <dbReference type="SAM" id="SignalP"/>
    </source>
</evidence>
<dbReference type="SUPFAM" id="SSF63829">
    <property type="entry name" value="Calcium-dependent phosphotriesterase"/>
    <property type="match status" value="1"/>
</dbReference>
<dbReference type="OrthoDB" id="1665149at2"/>
<evidence type="ECO:0000313" key="3">
    <source>
        <dbReference type="Proteomes" id="UP000186102"/>
    </source>
</evidence>
<dbReference type="AlphaFoldDB" id="A0A1Q8QGU5"/>
<sequence length="526" mass="58522">MKTSKKLIGIFLAILSLLLYFNMPVYANATNGTTDYNIFLSIPLENSGLEYEVNGDGYATGPTSFAVQGNFIYILDGEKNKVFIFKDGKKVNDFQVKGLLAASDIRVSKDIIYVVDKETKKLASFQQDGKQIALIDLADYSNKGTLTLDLDKDGNVLLKTGNGSLTKFDKDLKIGSVRQNFFKFNKNSNYKGNLLLSETGLNIDFNSNELLGSMSLTHIDKSGNLFVTTEELLDVPIITVEQTVKEYDSKGGLIGTARVPLELYKAHPDRYTDVTEDGVFALVPKAYSIDVVKLNTITNFTSRMPELKKEFEKSYKNPESDINKNSSMLAINYLTRSQVENNGYYINNYSWTLNSNNRKSMSGVTFPDWLSTVNIPYSATGIPYCWGGFDSLNTSSSSSWSNYGNAMSYGANAGNVYCSGYYKSGTAGLDCSGYVSACFAFTSKWGTGDFYSNTSLFNDINVSQLGNCDIVVHPTDHIVLWKGADYGNSDHFFTYEATTSGLDKCKAYDRYWSSLSGYKCRTYKYY</sequence>
<dbReference type="STRING" id="1888891.DSOL_4973"/>
<accession>A0A1Q8QGU5</accession>
<dbReference type="Gene3D" id="3.90.1720.10">
    <property type="entry name" value="endopeptidase domain like (from Nostoc punctiforme)"/>
    <property type="match status" value="1"/>
</dbReference>
<dbReference type="Proteomes" id="UP000186102">
    <property type="component" value="Unassembled WGS sequence"/>
</dbReference>
<evidence type="ECO:0000313" key="2">
    <source>
        <dbReference type="EMBL" id="OLN26492.1"/>
    </source>
</evidence>
<reference evidence="2 3" key="1">
    <citation type="submission" date="2016-09" db="EMBL/GenBank/DDBJ databases">
        <title>Complete genome of Desulfosporosinus sp. OL.</title>
        <authorList>
            <person name="Mardanov A."/>
            <person name="Beletsky A."/>
            <person name="Panova A."/>
            <person name="Karnachuk O."/>
            <person name="Ravin N."/>
        </authorList>
    </citation>
    <scope>NUCLEOTIDE SEQUENCE [LARGE SCALE GENOMIC DNA]</scope>
    <source>
        <strain evidence="2 3">OL</strain>
    </source>
</reference>
<dbReference type="InterPro" id="IPR011042">
    <property type="entry name" value="6-blade_b-propeller_TolB-like"/>
</dbReference>
<dbReference type="RefSeq" id="WP_075367231.1">
    <property type="nucleotide sequence ID" value="NZ_MLBF01000076.1"/>
</dbReference>
<comment type="caution">
    <text evidence="2">The sequence shown here is derived from an EMBL/GenBank/DDBJ whole genome shotgun (WGS) entry which is preliminary data.</text>
</comment>
<keyword evidence="1" id="KW-0732">Signal</keyword>